<comment type="caution">
    <text evidence="1">The sequence shown here is derived from an EMBL/GenBank/DDBJ whole genome shotgun (WGS) entry which is preliminary data.</text>
</comment>
<evidence type="ECO:0008006" key="3">
    <source>
        <dbReference type="Google" id="ProtNLM"/>
    </source>
</evidence>
<dbReference type="EMBL" id="QJKJ01003979">
    <property type="protein sequence ID" value="RDX96065.1"/>
    <property type="molecule type" value="Genomic_DNA"/>
</dbReference>
<feature type="non-terminal residue" evidence="1">
    <location>
        <position position="1"/>
    </location>
</feature>
<keyword evidence="2" id="KW-1185">Reference proteome</keyword>
<organism evidence="1 2">
    <name type="scientific">Mucuna pruriens</name>
    <name type="common">Velvet bean</name>
    <name type="synonym">Dolichos pruriens</name>
    <dbReference type="NCBI Taxonomy" id="157652"/>
    <lineage>
        <taxon>Eukaryota</taxon>
        <taxon>Viridiplantae</taxon>
        <taxon>Streptophyta</taxon>
        <taxon>Embryophyta</taxon>
        <taxon>Tracheophyta</taxon>
        <taxon>Spermatophyta</taxon>
        <taxon>Magnoliopsida</taxon>
        <taxon>eudicotyledons</taxon>
        <taxon>Gunneridae</taxon>
        <taxon>Pentapetalae</taxon>
        <taxon>rosids</taxon>
        <taxon>fabids</taxon>
        <taxon>Fabales</taxon>
        <taxon>Fabaceae</taxon>
        <taxon>Papilionoideae</taxon>
        <taxon>50 kb inversion clade</taxon>
        <taxon>NPAAA clade</taxon>
        <taxon>indigoferoid/millettioid clade</taxon>
        <taxon>Phaseoleae</taxon>
        <taxon>Mucuna</taxon>
    </lineage>
</organism>
<gene>
    <name evidence="1" type="ORF">CR513_21322</name>
</gene>
<accession>A0A371GZU9</accession>
<dbReference type="Proteomes" id="UP000257109">
    <property type="component" value="Unassembled WGS sequence"/>
</dbReference>
<protein>
    <recommendedName>
        <fullName evidence="3">GAG-pre-integrase domain-containing protein</fullName>
    </recommendedName>
</protein>
<proteinExistence type="predicted"/>
<evidence type="ECO:0000313" key="1">
    <source>
        <dbReference type="EMBL" id="RDX96065.1"/>
    </source>
</evidence>
<sequence>MGHKAIICKANIQLVAIKGKMYKKMRKTSSLSQPIFPTTIHNSYNKLFRYKIFIDDLYVHEINQNFLSVGQHLKSIQDYKCIIKDLTGQEMFKVKIKSNNFSFDPMNEDKLNDLQHKKLGHFHRSRMSYMLKKSTCSWRFFLTRKAS</sequence>
<dbReference type="AlphaFoldDB" id="A0A371GZU9"/>
<evidence type="ECO:0000313" key="2">
    <source>
        <dbReference type="Proteomes" id="UP000257109"/>
    </source>
</evidence>
<reference evidence="1" key="1">
    <citation type="submission" date="2018-05" db="EMBL/GenBank/DDBJ databases">
        <title>Draft genome of Mucuna pruriens seed.</title>
        <authorList>
            <person name="Nnadi N.E."/>
            <person name="Vos R."/>
            <person name="Hasami M.H."/>
            <person name="Devisetty U.K."/>
            <person name="Aguiy J.C."/>
        </authorList>
    </citation>
    <scope>NUCLEOTIDE SEQUENCE [LARGE SCALE GENOMIC DNA]</scope>
    <source>
        <strain evidence="1">JCA_2017</strain>
    </source>
</reference>
<name>A0A371GZU9_MUCPR</name>